<dbReference type="RefSeq" id="WP_301855368.1">
    <property type="nucleotide sequence ID" value="NZ_JAUJWU010000001.1"/>
</dbReference>
<name>A0ABT8NAH3_9BACL</name>
<dbReference type="Proteomes" id="UP001172142">
    <property type="component" value="Unassembled WGS sequence"/>
</dbReference>
<evidence type="ECO:0000313" key="1">
    <source>
        <dbReference type="EMBL" id="MDN7244887.1"/>
    </source>
</evidence>
<sequence length="261" mass="30211">MNDQTTQLLLKKVKKHKKWTEGIFVNPIYWMVNGKPYYMAGFTKNNASVATAYVTPGEEDRDEALEAQRHLALFGDLSNNIFNIGMDYLKINAAYFTKPLSIPVSTQNPAVLEGREAFAELWKIQQNLTSLIKDYKNYYENDVLIRKEIVEADVMKTQETANLLTLYQYLNLQLLLEKNAEIKAFASFLKKSEGWNGLGQEPQKFVLGITDNAEKMRKNLNGLNVIADQDFENMKKLNYDKMIEDNKKIIEGQRQYIRYPK</sequence>
<reference evidence="1 2" key="1">
    <citation type="submission" date="2023-07" db="EMBL/GenBank/DDBJ databases">
        <title>Novel species in genus Planococcus.</title>
        <authorList>
            <person name="Ning S."/>
        </authorList>
    </citation>
    <scope>NUCLEOTIDE SEQUENCE [LARGE SCALE GENOMIC DNA]</scope>
    <source>
        <strain evidence="1 2">N017</strain>
    </source>
</reference>
<dbReference type="EMBL" id="JAUJWU010000001">
    <property type="protein sequence ID" value="MDN7244887.1"/>
    <property type="molecule type" value="Genomic_DNA"/>
</dbReference>
<accession>A0ABT8NAH3</accession>
<evidence type="ECO:0000313" key="2">
    <source>
        <dbReference type="Proteomes" id="UP001172142"/>
    </source>
</evidence>
<organism evidence="1 2">
    <name type="scientific">Planococcus shenhongbingii</name>
    <dbReference type="NCBI Taxonomy" id="3058398"/>
    <lineage>
        <taxon>Bacteria</taxon>
        <taxon>Bacillati</taxon>
        <taxon>Bacillota</taxon>
        <taxon>Bacilli</taxon>
        <taxon>Bacillales</taxon>
        <taxon>Caryophanaceae</taxon>
        <taxon>Planococcus</taxon>
    </lineage>
</organism>
<proteinExistence type="predicted"/>
<gene>
    <name evidence="1" type="ORF">QWY13_05200</name>
</gene>
<protein>
    <submittedName>
        <fullName evidence="1">Uncharacterized protein</fullName>
    </submittedName>
</protein>
<comment type="caution">
    <text evidence="1">The sequence shown here is derived from an EMBL/GenBank/DDBJ whole genome shotgun (WGS) entry which is preliminary data.</text>
</comment>
<keyword evidence="2" id="KW-1185">Reference proteome</keyword>